<keyword evidence="2" id="KW-1185">Reference proteome</keyword>
<evidence type="ECO:0000313" key="2">
    <source>
        <dbReference type="Proteomes" id="UP001234202"/>
    </source>
</evidence>
<gene>
    <name evidence="1" type="ORF">QFC24_006969</name>
</gene>
<dbReference type="EMBL" id="JASBWV010000044">
    <property type="protein sequence ID" value="KAJ9115354.1"/>
    <property type="molecule type" value="Genomic_DNA"/>
</dbReference>
<evidence type="ECO:0000313" key="1">
    <source>
        <dbReference type="EMBL" id="KAJ9115354.1"/>
    </source>
</evidence>
<dbReference type="Proteomes" id="UP001234202">
    <property type="component" value="Unassembled WGS sequence"/>
</dbReference>
<sequence>MTPSIASIVTGRTASGGSFETHGTGTASVSNSTQNQAPESKQLIINDQASTNDKEEEKRYPEDSLLGPWEESVKDPPAKAPGQIGTQVPVIPFKTAVLAKPSSGGGLHGSTIQKTWGGAGKGLGA</sequence>
<organism evidence="1 2">
    <name type="scientific">Naganishia onofrii</name>
    <dbReference type="NCBI Taxonomy" id="1851511"/>
    <lineage>
        <taxon>Eukaryota</taxon>
        <taxon>Fungi</taxon>
        <taxon>Dikarya</taxon>
        <taxon>Basidiomycota</taxon>
        <taxon>Agaricomycotina</taxon>
        <taxon>Tremellomycetes</taxon>
        <taxon>Filobasidiales</taxon>
        <taxon>Filobasidiaceae</taxon>
        <taxon>Naganishia</taxon>
    </lineage>
</organism>
<protein>
    <submittedName>
        <fullName evidence="1">Uncharacterized protein</fullName>
    </submittedName>
</protein>
<comment type="caution">
    <text evidence="1">The sequence shown here is derived from an EMBL/GenBank/DDBJ whole genome shotgun (WGS) entry which is preliminary data.</text>
</comment>
<reference evidence="1" key="1">
    <citation type="submission" date="2023-04" db="EMBL/GenBank/DDBJ databases">
        <title>Draft Genome sequencing of Naganishia species isolated from polar environments using Oxford Nanopore Technology.</title>
        <authorList>
            <person name="Leo P."/>
            <person name="Venkateswaran K."/>
        </authorList>
    </citation>
    <scope>NUCLEOTIDE SEQUENCE</scope>
    <source>
        <strain evidence="1">DBVPG 5303</strain>
    </source>
</reference>
<accession>A0ACC2WW23</accession>
<proteinExistence type="predicted"/>
<name>A0ACC2WW23_9TREE</name>